<dbReference type="GO" id="GO:0003924">
    <property type="term" value="F:GTPase activity"/>
    <property type="evidence" value="ECO:0007669"/>
    <property type="project" value="UniProtKB-UniRule"/>
</dbReference>
<comment type="cofactor">
    <cofactor evidence="10">
        <name>Zn(2+)</name>
        <dbReference type="ChEBI" id="CHEBI:29105"/>
    </cofactor>
    <text evidence="10">Binds 1 zinc ion per subunit.</text>
</comment>
<feature type="binding site" evidence="10">
    <location>
        <position position="279"/>
    </location>
    <ligand>
        <name>Zn(2+)</name>
        <dbReference type="ChEBI" id="CHEBI:29105"/>
    </ligand>
</feature>
<dbReference type="OrthoDB" id="9809485at2"/>
<keyword evidence="8 10" id="KW-0694">RNA-binding</keyword>
<dbReference type="EMBL" id="FQYO01000003">
    <property type="protein sequence ID" value="SHI76981.1"/>
    <property type="molecule type" value="Genomic_DNA"/>
</dbReference>
<dbReference type="GO" id="GO:0019843">
    <property type="term" value="F:rRNA binding"/>
    <property type="evidence" value="ECO:0007669"/>
    <property type="project" value="UniProtKB-KW"/>
</dbReference>
<evidence type="ECO:0000256" key="1">
    <source>
        <dbReference type="ARBA" id="ARBA00022490"/>
    </source>
</evidence>
<feature type="compositionally biased region" description="Basic and acidic residues" evidence="11">
    <location>
        <begin position="331"/>
        <end position="346"/>
    </location>
</feature>
<dbReference type="RefSeq" id="WP_073328013.1">
    <property type="nucleotide sequence ID" value="NZ_FQYO01000003.1"/>
</dbReference>
<evidence type="ECO:0000256" key="8">
    <source>
        <dbReference type="ARBA" id="ARBA00022884"/>
    </source>
</evidence>
<dbReference type="GO" id="GO:0042274">
    <property type="term" value="P:ribosomal small subunit biogenesis"/>
    <property type="evidence" value="ECO:0007669"/>
    <property type="project" value="UniProtKB-UniRule"/>
</dbReference>
<evidence type="ECO:0000256" key="2">
    <source>
        <dbReference type="ARBA" id="ARBA00022517"/>
    </source>
</evidence>
<feature type="domain" description="CP-type G" evidence="13">
    <location>
        <begin position="91"/>
        <end position="243"/>
    </location>
</feature>
<dbReference type="AlphaFoldDB" id="A0A1M6DUV4"/>
<dbReference type="InterPro" id="IPR030378">
    <property type="entry name" value="G_CP_dom"/>
</dbReference>
<dbReference type="EC" id="3.6.1.-" evidence="10"/>
<keyword evidence="3 10" id="KW-0479">Metal-binding</keyword>
<comment type="subcellular location">
    <subcellularLocation>
        <location evidence="10">Cytoplasm</location>
    </subcellularLocation>
</comment>
<evidence type="ECO:0000259" key="13">
    <source>
        <dbReference type="PROSITE" id="PS51721"/>
    </source>
</evidence>
<feature type="region of interest" description="Disordered" evidence="11">
    <location>
        <begin position="322"/>
        <end position="346"/>
    </location>
</feature>
<keyword evidence="4 10" id="KW-0699">rRNA-binding</keyword>
<dbReference type="InterPro" id="IPR010914">
    <property type="entry name" value="RsgA_GTPase_dom"/>
</dbReference>
<reference evidence="14 15" key="1">
    <citation type="submission" date="2016-11" db="EMBL/GenBank/DDBJ databases">
        <authorList>
            <person name="Jaros S."/>
            <person name="Januszkiewicz K."/>
            <person name="Wedrychowicz H."/>
        </authorList>
    </citation>
    <scope>NUCLEOTIDE SEQUENCE [LARGE SCALE GENOMIC DNA]</scope>
    <source>
        <strain evidence="14 15">DSM 100565</strain>
    </source>
</reference>
<evidence type="ECO:0000256" key="11">
    <source>
        <dbReference type="SAM" id="MobiDB-lite"/>
    </source>
</evidence>
<accession>A0A1M6DUV4</accession>
<comment type="similarity">
    <text evidence="10">Belongs to the TRAFAC class YlqF/YawG GTPase family. RsgA subfamily.</text>
</comment>
<feature type="binding site" evidence="10">
    <location>
        <begin position="136"/>
        <end position="139"/>
    </location>
    <ligand>
        <name>GTP</name>
        <dbReference type="ChEBI" id="CHEBI:37565"/>
    </ligand>
</feature>
<dbReference type="SUPFAM" id="SSF52540">
    <property type="entry name" value="P-loop containing nucleoside triphosphate hydrolases"/>
    <property type="match status" value="1"/>
</dbReference>
<evidence type="ECO:0000259" key="12">
    <source>
        <dbReference type="PROSITE" id="PS50936"/>
    </source>
</evidence>
<keyword evidence="9 10" id="KW-0342">GTP-binding</keyword>
<proteinExistence type="inferred from homology"/>
<dbReference type="STRING" id="1447782.SAMN05444417_1611"/>
<keyword evidence="15" id="KW-1185">Reference proteome</keyword>
<evidence type="ECO:0000256" key="4">
    <source>
        <dbReference type="ARBA" id="ARBA00022730"/>
    </source>
</evidence>
<evidence type="ECO:0000256" key="3">
    <source>
        <dbReference type="ARBA" id="ARBA00022723"/>
    </source>
</evidence>
<feature type="binding site" evidence="10">
    <location>
        <position position="271"/>
    </location>
    <ligand>
        <name>Zn(2+)</name>
        <dbReference type="ChEBI" id="CHEBI:29105"/>
    </ligand>
</feature>
<feature type="domain" description="EngC GTPase" evidence="12">
    <location>
        <begin position="97"/>
        <end position="241"/>
    </location>
</feature>
<evidence type="ECO:0000313" key="14">
    <source>
        <dbReference type="EMBL" id="SHI76981.1"/>
    </source>
</evidence>
<feature type="binding site" evidence="10">
    <location>
        <position position="273"/>
    </location>
    <ligand>
        <name>Zn(2+)</name>
        <dbReference type="ChEBI" id="CHEBI:29105"/>
    </ligand>
</feature>
<evidence type="ECO:0000256" key="6">
    <source>
        <dbReference type="ARBA" id="ARBA00022801"/>
    </source>
</evidence>
<dbReference type="PROSITE" id="PS51721">
    <property type="entry name" value="G_CP"/>
    <property type="match status" value="1"/>
</dbReference>
<dbReference type="Proteomes" id="UP000184292">
    <property type="component" value="Unassembled WGS sequence"/>
</dbReference>
<name>A0A1M6DUV4_9RHOB</name>
<dbReference type="InterPro" id="IPR004881">
    <property type="entry name" value="Ribosome_biogen_GTPase_RsgA"/>
</dbReference>
<organism evidence="14 15">
    <name type="scientific">Wenxinia saemankumensis</name>
    <dbReference type="NCBI Taxonomy" id="1447782"/>
    <lineage>
        <taxon>Bacteria</taxon>
        <taxon>Pseudomonadati</taxon>
        <taxon>Pseudomonadota</taxon>
        <taxon>Alphaproteobacteria</taxon>
        <taxon>Rhodobacterales</taxon>
        <taxon>Roseobacteraceae</taxon>
        <taxon>Wenxinia</taxon>
    </lineage>
</organism>
<keyword evidence="1 10" id="KW-0963">Cytoplasm</keyword>
<feature type="binding site" evidence="10">
    <location>
        <position position="266"/>
    </location>
    <ligand>
        <name>Zn(2+)</name>
        <dbReference type="ChEBI" id="CHEBI:29105"/>
    </ligand>
</feature>
<dbReference type="GO" id="GO:0005737">
    <property type="term" value="C:cytoplasm"/>
    <property type="evidence" value="ECO:0007669"/>
    <property type="project" value="UniProtKB-SubCell"/>
</dbReference>
<evidence type="ECO:0000256" key="5">
    <source>
        <dbReference type="ARBA" id="ARBA00022741"/>
    </source>
</evidence>
<keyword evidence="5 10" id="KW-0547">Nucleotide-binding</keyword>
<gene>
    <name evidence="10" type="primary">rsgA</name>
    <name evidence="14" type="ORF">SAMN05444417_1611</name>
</gene>
<dbReference type="PROSITE" id="PS50936">
    <property type="entry name" value="ENGC_GTPASE"/>
    <property type="match status" value="1"/>
</dbReference>
<dbReference type="GO" id="GO:0046872">
    <property type="term" value="F:metal ion binding"/>
    <property type="evidence" value="ECO:0007669"/>
    <property type="project" value="UniProtKB-KW"/>
</dbReference>
<keyword evidence="7 10" id="KW-0862">Zinc</keyword>
<evidence type="ECO:0000256" key="7">
    <source>
        <dbReference type="ARBA" id="ARBA00022833"/>
    </source>
</evidence>
<dbReference type="GO" id="GO:0005525">
    <property type="term" value="F:GTP binding"/>
    <property type="evidence" value="ECO:0007669"/>
    <property type="project" value="UniProtKB-UniRule"/>
</dbReference>
<keyword evidence="6 10" id="KW-0378">Hydrolase</keyword>
<dbReference type="PANTHER" id="PTHR32120">
    <property type="entry name" value="SMALL RIBOSOMAL SUBUNIT BIOGENESIS GTPASE RSGA"/>
    <property type="match status" value="1"/>
</dbReference>
<dbReference type="Pfam" id="PF03193">
    <property type="entry name" value="RsgA_GTPase"/>
    <property type="match status" value="1"/>
</dbReference>
<dbReference type="Gene3D" id="1.10.40.50">
    <property type="entry name" value="Probable gtpase engc, domain 3"/>
    <property type="match status" value="1"/>
</dbReference>
<dbReference type="InterPro" id="IPR027417">
    <property type="entry name" value="P-loop_NTPase"/>
</dbReference>
<keyword evidence="2 10" id="KW-0690">Ribosome biogenesis</keyword>
<comment type="subunit">
    <text evidence="10">Monomer. Associates with 30S ribosomal subunit, binds 16S rRNA.</text>
</comment>
<protein>
    <recommendedName>
        <fullName evidence="10">Small ribosomal subunit biogenesis GTPase RsgA</fullName>
        <ecNumber evidence="10">3.6.1.-</ecNumber>
    </recommendedName>
</protein>
<evidence type="ECO:0000256" key="10">
    <source>
        <dbReference type="HAMAP-Rule" id="MF_01820"/>
    </source>
</evidence>
<dbReference type="CDD" id="cd01854">
    <property type="entry name" value="YjeQ_EngC"/>
    <property type="match status" value="1"/>
</dbReference>
<evidence type="ECO:0000313" key="15">
    <source>
        <dbReference type="Proteomes" id="UP000184292"/>
    </source>
</evidence>
<dbReference type="Gene3D" id="3.40.50.300">
    <property type="entry name" value="P-loop containing nucleotide triphosphate hydrolases"/>
    <property type="match status" value="1"/>
</dbReference>
<dbReference type="HAMAP" id="MF_01820">
    <property type="entry name" value="GTPase_RsgA"/>
    <property type="match status" value="1"/>
</dbReference>
<dbReference type="PANTHER" id="PTHR32120:SF10">
    <property type="entry name" value="SMALL RIBOSOMAL SUBUNIT BIOGENESIS GTPASE RSGA"/>
    <property type="match status" value="1"/>
</dbReference>
<comment type="function">
    <text evidence="10">One of several proteins that assist in the late maturation steps of the functional core of the 30S ribosomal subunit. Helps release RbfA from mature subunits. May play a role in the assembly of ribosomal proteins into the subunit. Circularly permuted GTPase that catalyzes slow GTP hydrolysis, GTPase activity is stimulated by the 30S ribosomal subunit.</text>
</comment>
<dbReference type="NCBIfam" id="TIGR00157">
    <property type="entry name" value="ribosome small subunit-dependent GTPase A"/>
    <property type="match status" value="1"/>
</dbReference>
<evidence type="ECO:0000256" key="9">
    <source>
        <dbReference type="ARBA" id="ARBA00023134"/>
    </source>
</evidence>
<sequence>MTDTSLSDLGWSDHFARQVTPDDTGTPARVTGIHRDRLDALGPGGPLSLKTSQHLAGFAVGDWLLHDGTVVTRLLERRGAILRKAAGAEVKEQLIAANVDTLAIVTSCNADFNIGRLERYLALAAQGDALPLIVLTKADLSDDPRDYEAQAARLSPLVTVVTLDAREEADRLEPWCRDGRTLALVGSSGVGKTTLQNALTGIADAVQGIREDDARGRHTTTSRALRPTLSGGWLIDTPGMREIQLADVGEAIDTIFPEIEELATLCRFRDCAHVGEPGCAVQAAIAAGDLDPGRLERWRKLRREDRHNSETVAQSRARFRALNKQYRGGKARAEAKRSGRAYDKDD</sequence>
<feature type="binding site" evidence="10">
    <location>
        <begin position="186"/>
        <end position="194"/>
    </location>
    <ligand>
        <name>GTP</name>
        <dbReference type="ChEBI" id="CHEBI:37565"/>
    </ligand>
</feature>